<evidence type="ECO:0000256" key="1">
    <source>
        <dbReference type="ARBA" id="ARBA00022679"/>
    </source>
</evidence>
<evidence type="ECO:0000256" key="2">
    <source>
        <dbReference type="ARBA" id="ARBA00022777"/>
    </source>
</evidence>
<keyword evidence="5" id="KW-1185">Reference proteome</keyword>
<dbReference type="GO" id="GO:0033785">
    <property type="term" value="F:heptose 7-phosphate kinase activity"/>
    <property type="evidence" value="ECO:0007669"/>
    <property type="project" value="UniProtKB-EC"/>
</dbReference>
<dbReference type="PANTHER" id="PTHR46969:SF1">
    <property type="entry name" value="BIFUNCTIONAL PROTEIN HLDE"/>
    <property type="match status" value="1"/>
</dbReference>
<reference evidence="5" key="1">
    <citation type="submission" date="2015-06" db="EMBL/GenBank/DDBJ databases">
        <authorList>
            <person name="Bertelli C."/>
        </authorList>
    </citation>
    <scope>NUCLEOTIDE SEQUENCE [LARGE SCALE GENOMIC DNA]</scope>
    <source>
        <strain evidence="5">CRIB-30</strain>
    </source>
</reference>
<dbReference type="Gene3D" id="3.40.1190.20">
    <property type="match status" value="1"/>
</dbReference>
<dbReference type="InterPro" id="IPR029056">
    <property type="entry name" value="Ribokinase-like"/>
</dbReference>
<evidence type="ECO:0000313" key="5">
    <source>
        <dbReference type="Proteomes" id="UP000220251"/>
    </source>
</evidence>
<dbReference type="EC" id="2.7.1.167" evidence="4"/>
<dbReference type="InterPro" id="IPR011913">
    <property type="entry name" value="RfaE_dom_I"/>
</dbReference>
<dbReference type="Proteomes" id="UP000220251">
    <property type="component" value="Unassembled WGS sequence"/>
</dbReference>
<feature type="domain" description="Carbohydrate kinase PfkB" evidence="3">
    <location>
        <begin position="27"/>
        <end position="309"/>
    </location>
</feature>
<keyword evidence="1 4" id="KW-0808">Transferase</keyword>
<sequence length="420" mass="44908">MVKLIGPLSRLSPRTILVAGDFMLDSYTIGKVRRISPEAPVPVVHVTGQRKLPGGAGNVVLNLLALKASVKALGRVGADEAGRSIIELMKEQGVKAECLFEEPSFLTPVKNRIIADGQQITRVDYEEITPLSNGIEAKVAANLDSLFENVEMVALSDYGKGFLTGSLLRLLIDEAKKRGVTSIADPKGSDFSRYRGVDIIKPNLSEAYAAAGLPLGAPLELAAERILEITGARILLLTRSQDGISIFTNDGKRHDYPVAAREVKDVTGAGDTVLAVVAMALASGLEIHEAAALANVGASCAIEQFGCAQVSVGQLAKRLSLLDPLSKIFDEEHMFIIKEALSDKTPGFLSVSAREGLSTKVFHKIAEMAKKHCDGLVVGVSDHDGSDEFVHLIASLREVAFVVLDEKNLEVLKKELVPAV</sequence>
<dbReference type="OrthoDB" id="9802794at2"/>
<dbReference type="EMBL" id="CWGJ01000012">
    <property type="protein sequence ID" value="CRX38399.1"/>
    <property type="molecule type" value="Genomic_DNA"/>
</dbReference>
<evidence type="ECO:0000259" key="3">
    <source>
        <dbReference type="Pfam" id="PF00294"/>
    </source>
</evidence>
<dbReference type="GO" id="GO:0005829">
    <property type="term" value="C:cytosol"/>
    <property type="evidence" value="ECO:0007669"/>
    <property type="project" value="TreeGrafter"/>
</dbReference>
<dbReference type="AlphaFoldDB" id="A0A0H5DRQ7"/>
<protein>
    <submittedName>
        <fullName evidence="4">D-beta-D-heptose 7-phosphate kinase</fullName>
        <ecNumber evidence="4">2.7.1.167</ecNumber>
    </submittedName>
</protein>
<dbReference type="InterPro" id="IPR011611">
    <property type="entry name" value="PfkB_dom"/>
</dbReference>
<dbReference type="GO" id="GO:0033786">
    <property type="term" value="F:heptose-1-phosphate adenylyltransferase activity"/>
    <property type="evidence" value="ECO:0007669"/>
    <property type="project" value="TreeGrafter"/>
</dbReference>
<dbReference type="Pfam" id="PF00294">
    <property type="entry name" value="PfkB"/>
    <property type="match status" value="1"/>
</dbReference>
<dbReference type="RefSeq" id="WP_098038260.1">
    <property type="nucleotide sequence ID" value="NZ_CWGJ01000012.1"/>
</dbReference>
<dbReference type="PANTHER" id="PTHR46969">
    <property type="entry name" value="BIFUNCTIONAL PROTEIN HLDE"/>
    <property type="match status" value="1"/>
</dbReference>
<gene>
    <name evidence="4" type="primary">hldA</name>
    <name evidence="4" type="ORF">ELAC_1054</name>
</gene>
<proteinExistence type="predicted"/>
<dbReference type="CDD" id="cd01172">
    <property type="entry name" value="RfaE_like"/>
    <property type="match status" value="1"/>
</dbReference>
<accession>A0A0H5DRQ7</accession>
<name>A0A0H5DRQ7_9BACT</name>
<dbReference type="GO" id="GO:0016773">
    <property type="term" value="F:phosphotransferase activity, alcohol group as acceptor"/>
    <property type="evidence" value="ECO:0007669"/>
    <property type="project" value="InterPro"/>
</dbReference>
<dbReference type="SUPFAM" id="SSF53613">
    <property type="entry name" value="Ribokinase-like"/>
    <property type="match status" value="1"/>
</dbReference>
<keyword evidence="2 4" id="KW-0418">Kinase</keyword>
<evidence type="ECO:0000313" key="4">
    <source>
        <dbReference type="EMBL" id="CRX38399.1"/>
    </source>
</evidence>
<organism evidence="4 5">
    <name type="scientific">Estrella lausannensis</name>
    <dbReference type="NCBI Taxonomy" id="483423"/>
    <lineage>
        <taxon>Bacteria</taxon>
        <taxon>Pseudomonadati</taxon>
        <taxon>Chlamydiota</taxon>
        <taxon>Chlamydiia</taxon>
        <taxon>Parachlamydiales</taxon>
        <taxon>Candidatus Criblamydiaceae</taxon>
        <taxon>Estrella</taxon>
    </lineage>
</organism>